<keyword evidence="7" id="KW-0961">Cell wall biogenesis/degradation</keyword>
<dbReference type="GO" id="GO:0071555">
    <property type="term" value="P:cell wall organization"/>
    <property type="evidence" value="ECO:0007669"/>
    <property type="project" value="UniProtKB-KW"/>
</dbReference>
<feature type="compositionally biased region" description="Pro residues" evidence="10">
    <location>
        <begin position="131"/>
        <end position="147"/>
    </location>
</feature>
<evidence type="ECO:0000256" key="3">
    <source>
        <dbReference type="ARBA" id="ARBA00022512"/>
    </source>
</evidence>
<keyword evidence="12" id="KW-1185">Reference proteome</keyword>
<sequence>MEKLERKKVATPALLILILEEPEPCKRPWNQLEAGSIGAAAISHDWFHHCNLKFSPHIRAKDHIQVHWSVYCTPYCSSMLCLPVAADASRALHYHRKHRRHHRRHRASENSSHISVPPAALPPGVDGDSPAEPPIAPAPAPAKPPPAFSSAKPPSAERAKAPTHSHAKPPSLPPAKPPNFSLAKPPSPSPAKAPSRSHAKPPSSLSPARPPSPSPRKAPAPTFFPSKPPSLPPSHAKPTPCTPAKAPLAQPPRLAPARPPMPSPARPPPFSPASPPAHPPAKPSKRAPAQTPRLAPAKPPTPSLSPAQSPRPSPANPPAASTVPAKPPAFPPAMSKPIPPPPPPAKNSSSACANVFDVRAFGASGNGSSDDTRAFRAAWKAACSSNASTTATLLVPPDGVFTITSTIFAGPCKSGLIFQIDGVLMPPDGPASWPATDSRRQWIVFYKADGMTLAGKGTIEGNGEEWWDLPCKPHRGPNGSTLPGPCDSPAVSSPKTTTWTWISLFLFVEFPGLTLFVCISQLIRFFLSNGVTVSGLRIENSPQFHLKFDDCVGVLVDGLFVSSPAFSPNTDGVHVENTTAVQIINSRIYNGDDCVSIGAGCSDVHIENITCGHGHGISIGSLGVHNTRACVSNVTVRNARILDSDNGLRIKTWQGGAGAVSGVEFDGVRVQNVKNCIVIDQYYCLGSGCANQTSAVRVAGVAYRDIRGTYNPRGGAPIRLACSDAVACTGITMSGVELLPAGSGAGAGAGARLADPYCWNAYGLMETLTLPPVYCLQEGRPESLQDQLTSC</sequence>
<dbReference type="eggNOG" id="ENOG502QTAW">
    <property type="taxonomic scope" value="Eukaryota"/>
</dbReference>
<comment type="similarity">
    <text evidence="2 9">Belongs to the glycosyl hydrolase 28 family.</text>
</comment>
<dbReference type="PROSITE" id="PS00502">
    <property type="entry name" value="POLYGALACTURONASE"/>
    <property type="match status" value="1"/>
</dbReference>
<feature type="compositionally biased region" description="Pro residues" evidence="10">
    <location>
        <begin position="249"/>
        <end position="282"/>
    </location>
</feature>
<name>K3XQE3_SETIT</name>
<feature type="compositionally biased region" description="Pro residues" evidence="10">
    <location>
        <begin position="208"/>
        <end position="218"/>
    </location>
</feature>
<feature type="compositionally biased region" description="Low complexity" evidence="10">
    <location>
        <begin position="233"/>
        <end position="248"/>
    </location>
</feature>
<organism evidence="11 12">
    <name type="scientific">Setaria italica</name>
    <name type="common">Foxtail millet</name>
    <name type="synonym">Panicum italicum</name>
    <dbReference type="NCBI Taxonomy" id="4555"/>
    <lineage>
        <taxon>Eukaryota</taxon>
        <taxon>Viridiplantae</taxon>
        <taxon>Streptophyta</taxon>
        <taxon>Embryophyta</taxon>
        <taxon>Tracheophyta</taxon>
        <taxon>Spermatophyta</taxon>
        <taxon>Magnoliopsida</taxon>
        <taxon>Liliopsida</taxon>
        <taxon>Poales</taxon>
        <taxon>Poaceae</taxon>
        <taxon>PACMAD clade</taxon>
        <taxon>Panicoideae</taxon>
        <taxon>Panicodae</taxon>
        <taxon>Paniceae</taxon>
        <taxon>Cenchrinae</taxon>
        <taxon>Setaria</taxon>
    </lineage>
</organism>
<evidence type="ECO:0000256" key="5">
    <source>
        <dbReference type="ARBA" id="ARBA00022801"/>
    </source>
</evidence>
<dbReference type="InterPro" id="IPR011050">
    <property type="entry name" value="Pectin_lyase_fold/virulence"/>
</dbReference>
<dbReference type="Pfam" id="PF00295">
    <property type="entry name" value="Glyco_hydro_28"/>
    <property type="match status" value="2"/>
</dbReference>
<keyword evidence="3" id="KW-0134">Cell wall</keyword>
<dbReference type="FunCoup" id="K3XQE3">
    <property type="interactions" value="27"/>
</dbReference>
<proteinExistence type="inferred from homology"/>
<evidence type="ECO:0000256" key="8">
    <source>
        <dbReference type="PROSITE-ProRule" id="PRU10052"/>
    </source>
</evidence>
<evidence type="ECO:0000256" key="7">
    <source>
        <dbReference type="ARBA" id="ARBA00023316"/>
    </source>
</evidence>
<keyword evidence="4" id="KW-0964">Secreted</keyword>
<dbReference type="EMBL" id="AGNK02002959">
    <property type="status" value="NOT_ANNOTATED_CDS"/>
    <property type="molecule type" value="Genomic_DNA"/>
</dbReference>
<dbReference type="Proteomes" id="UP000004995">
    <property type="component" value="Unassembled WGS sequence"/>
</dbReference>
<evidence type="ECO:0000256" key="4">
    <source>
        <dbReference type="ARBA" id="ARBA00022525"/>
    </source>
</evidence>
<dbReference type="Gene3D" id="2.160.20.10">
    <property type="entry name" value="Single-stranded right-handed beta-helix, Pectin lyase-like"/>
    <property type="match status" value="1"/>
</dbReference>
<dbReference type="GO" id="GO:0005975">
    <property type="term" value="P:carbohydrate metabolic process"/>
    <property type="evidence" value="ECO:0007669"/>
    <property type="project" value="InterPro"/>
</dbReference>
<dbReference type="PANTHER" id="PTHR31375">
    <property type="match status" value="1"/>
</dbReference>
<evidence type="ECO:0008006" key="13">
    <source>
        <dbReference type="Google" id="ProtNLM"/>
    </source>
</evidence>
<feature type="compositionally biased region" description="Low complexity" evidence="10">
    <location>
        <begin position="192"/>
        <end position="207"/>
    </location>
</feature>
<feature type="active site" evidence="8">
    <location>
        <position position="615"/>
    </location>
</feature>
<dbReference type="GO" id="GO:0004650">
    <property type="term" value="F:polygalacturonase activity"/>
    <property type="evidence" value="ECO:0007669"/>
    <property type="project" value="InterPro"/>
</dbReference>
<feature type="region of interest" description="Disordered" evidence="10">
    <location>
        <begin position="94"/>
        <end position="350"/>
    </location>
</feature>
<evidence type="ECO:0000313" key="11">
    <source>
        <dbReference type="EnsemblPlants" id="KQL05026"/>
    </source>
</evidence>
<dbReference type="Gramene" id="KQL05026">
    <property type="protein sequence ID" value="KQL05026"/>
    <property type="gene ID" value="SETIT_004128mg"/>
</dbReference>
<keyword evidence="5 9" id="KW-0378">Hydrolase</keyword>
<evidence type="ECO:0000256" key="9">
    <source>
        <dbReference type="RuleBase" id="RU361169"/>
    </source>
</evidence>
<evidence type="ECO:0000256" key="6">
    <source>
        <dbReference type="ARBA" id="ARBA00023295"/>
    </source>
</evidence>
<accession>K3XQE3</accession>
<comment type="subcellular location">
    <subcellularLocation>
        <location evidence="1">Secreted</location>
        <location evidence="1">Cell wall</location>
    </subcellularLocation>
</comment>
<dbReference type="SUPFAM" id="SSF51126">
    <property type="entry name" value="Pectin lyase-like"/>
    <property type="match status" value="1"/>
</dbReference>
<keyword evidence="6 9" id="KW-0326">Glycosidase</keyword>
<dbReference type="InterPro" id="IPR000743">
    <property type="entry name" value="Glyco_hydro_28"/>
</dbReference>
<feature type="compositionally biased region" description="Pro residues" evidence="10">
    <location>
        <begin position="297"/>
        <end position="317"/>
    </location>
</feature>
<reference evidence="12" key="1">
    <citation type="journal article" date="2012" name="Nat. Biotechnol.">
        <title>Reference genome sequence of the model plant Setaria.</title>
        <authorList>
            <person name="Bennetzen J.L."/>
            <person name="Schmutz J."/>
            <person name="Wang H."/>
            <person name="Percifield R."/>
            <person name="Hawkins J."/>
            <person name="Pontaroli A.C."/>
            <person name="Estep M."/>
            <person name="Feng L."/>
            <person name="Vaughn J.N."/>
            <person name="Grimwood J."/>
            <person name="Jenkins J."/>
            <person name="Barry K."/>
            <person name="Lindquist E."/>
            <person name="Hellsten U."/>
            <person name="Deshpande S."/>
            <person name="Wang X."/>
            <person name="Wu X."/>
            <person name="Mitros T."/>
            <person name="Triplett J."/>
            <person name="Yang X."/>
            <person name="Ye C.Y."/>
            <person name="Mauro-Herrera M."/>
            <person name="Wang L."/>
            <person name="Li P."/>
            <person name="Sharma M."/>
            <person name="Sharma R."/>
            <person name="Ronald P.C."/>
            <person name="Panaud O."/>
            <person name="Kellogg E.A."/>
            <person name="Brutnell T.P."/>
            <person name="Doust A.N."/>
            <person name="Tuskan G.A."/>
            <person name="Rokhsar D."/>
            <person name="Devos K.M."/>
        </authorList>
    </citation>
    <scope>NUCLEOTIDE SEQUENCE [LARGE SCALE GENOMIC DNA]</scope>
    <source>
        <strain evidence="12">cv. Yugu1</strain>
    </source>
</reference>
<dbReference type="OMA" id="STHHHAK"/>
<feature type="compositionally biased region" description="Basic residues" evidence="10">
    <location>
        <begin position="94"/>
        <end position="106"/>
    </location>
</feature>
<dbReference type="HOGENOM" id="CLU_016031_2_1_1"/>
<dbReference type="SMART" id="SM00710">
    <property type="entry name" value="PbH1"/>
    <property type="match status" value="5"/>
</dbReference>
<dbReference type="InParanoid" id="K3XQE3"/>
<evidence type="ECO:0000313" key="12">
    <source>
        <dbReference type="Proteomes" id="UP000004995"/>
    </source>
</evidence>
<dbReference type="EnsemblPlants" id="KQL05026">
    <property type="protein sequence ID" value="KQL05026"/>
    <property type="gene ID" value="SETIT_004128mg"/>
</dbReference>
<dbReference type="InterPro" id="IPR012334">
    <property type="entry name" value="Pectin_lyas_fold"/>
</dbReference>
<reference evidence="11" key="2">
    <citation type="submission" date="2018-08" db="UniProtKB">
        <authorList>
            <consortium name="EnsemblPlants"/>
        </authorList>
    </citation>
    <scope>IDENTIFICATION</scope>
    <source>
        <strain evidence="11">Yugu1</strain>
    </source>
</reference>
<evidence type="ECO:0000256" key="1">
    <source>
        <dbReference type="ARBA" id="ARBA00004191"/>
    </source>
</evidence>
<dbReference type="InterPro" id="IPR006626">
    <property type="entry name" value="PbH1"/>
</dbReference>
<dbReference type="AlphaFoldDB" id="K3XQE3"/>
<evidence type="ECO:0000256" key="10">
    <source>
        <dbReference type="SAM" id="MobiDB-lite"/>
    </source>
</evidence>
<protein>
    <recommendedName>
        <fullName evidence="13">Pectate lyase superfamily protein domain-containing protein</fullName>
    </recommendedName>
</protein>
<evidence type="ECO:0000256" key="2">
    <source>
        <dbReference type="ARBA" id="ARBA00008834"/>
    </source>
</evidence>